<protein>
    <recommendedName>
        <fullName evidence="1">protein S-acyltransferase</fullName>
        <ecNumber evidence="1">2.3.1.225</ecNumber>
    </recommendedName>
</protein>
<dbReference type="PROSITE" id="PS50088">
    <property type="entry name" value="ANK_REPEAT"/>
    <property type="match status" value="3"/>
</dbReference>
<dbReference type="Proteomes" id="UP000276215">
    <property type="component" value="Unassembled WGS sequence"/>
</dbReference>
<evidence type="ECO:0000256" key="4">
    <source>
        <dbReference type="PROSITE-ProRule" id="PRU00023"/>
    </source>
</evidence>
<sequence length="418" mass="45467">MPSFLSLPNELILEISDNLLPHDIAALHQTSRRLNSLLENALLTELFRSRSFTHGRRLLYQLSAQPDLKSVEHLIKRGILDFTDPETLLHGAVRFGSVHVLKTLLHFGLEADTKDAKGRTPLSLAAKHGRANFANVLVAREDVDVNSRDAKFMTPLLIAARRGWKVIVEILVQSGKADLQNISDRMGRNCLHLAALRGRVTMIVISLLEKKDLDMSVTDSNGCCTPLSWAAEKGHEGIVKLLLDQKEVNPDSEDNRYITPVLLAASGGYEGIVKLLLDRKEVNPDSKDDSGSTPLLLAASLEGHKGIVKLLQDHINTKLDPYPLFSRTPSPLPGPTTDNTEAPAFPHPQLGAIDVKTTAPAPALTPLPPPPLDSPSNKIKLLPISSPLACPSLAAAVTIIPVAILVAYCLNYSKYLSS</sequence>
<dbReference type="Pfam" id="PF00023">
    <property type="entry name" value="Ank"/>
    <property type="match status" value="1"/>
</dbReference>
<feature type="repeat" description="ANK" evidence="4">
    <location>
        <begin position="186"/>
        <end position="220"/>
    </location>
</feature>
<feature type="transmembrane region" description="Helical" evidence="5">
    <location>
        <begin position="393"/>
        <end position="412"/>
    </location>
</feature>
<keyword evidence="3 4" id="KW-0040">ANK repeat</keyword>
<dbReference type="EC" id="2.3.1.225" evidence="1"/>
<dbReference type="Pfam" id="PF12796">
    <property type="entry name" value="Ank_2"/>
    <property type="match status" value="2"/>
</dbReference>
<proteinExistence type="predicted"/>
<dbReference type="InterPro" id="IPR036047">
    <property type="entry name" value="F-box-like_dom_sf"/>
</dbReference>
<dbReference type="Gene3D" id="1.25.40.20">
    <property type="entry name" value="Ankyrin repeat-containing domain"/>
    <property type="match status" value="2"/>
</dbReference>
<evidence type="ECO:0000313" key="7">
    <source>
        <dbReference type="EMBL" id="RPB02916.1"/>
    </source>
</evidence>
<evidence type="ECO:0000256" key="2">
    <source>
        <dbReference type="ARBA" id="ARBA00022737"/>
    </source>
</evidence>
<evidence type="ECO:0000256" key="3">
    <source>
        <dbReference type="ARBA" id="ARBA00023043"/>
    </source>
</evidence>
<dbReference type="EMBL" id="ML120365">
    <property type="protein sequence ID" value="RPB02916.1"/>
    <property type="molecule type" value="Genomic_DNA"/>
</dbReference>
<organism evidence="7 8">
    <name type="scientific">Choiromyces venosus 120613-1</name>
    <dbReference type="NCBI Taxonomy" id="1336337"/>
    <lineage>
        <taxon>Eukaryota</taxon>
        <taxon>Fungi</taxon>
        <taxon>Dikarya</taxon>
        <taxon>Ascomycota</taxon>
        <taxon>Pezizomycotina</taxon>
        <taxon>Pezizomycetes</taxon>
        <taxon>Pezizales</taxon>
        <taxon>Tuberaceae</taxon>
        <taxon>Choiromyces</taxon>
    </lineage>
</organism>
<keyword evidence="5" id="KW-1133">Transmembrane helix</keyword>
<gene>
    <name evidence="7" type="ORF">L873DRAFT_1671577</name>
</gene>
<keyword evidence="2" id="KW-0677">Repeat</keyword>
<dbReference type="PROSITE" id="PS50297">
    <property type="entry name" value="ANK_REP_REGION"/>
    <property type="match status" value="1"/>
</dbReference>
<dbReference type="InterPro" id="IPR002110">
    <property type="entry name" value="Ankyrin_rpt"/>
</dbReference>
<dbReference type="SUPFAM" id="SSF48403">
    <property type="entry name" value="Ankyrin repeat"/>
    <property type="match status" value="1"/>
</dbReference>
<name>A0A3N4JX41_9PEZI</name>
<dbReference type="PANTHER" id="PTHR24161:SF85">
    <property type="entry name" value="PALMITOYLTRANSFERASE HIP14"/>
    <property type="match status" value="1"/>
</dbReference>
<dbReference type="InterPro" id="IPR036770">
    <property type="entry name" value="Ankyrin_rpt-contain_sf"/>
</dbReference>
<dbReference type="SUPFAM" id="SSF81383">
    <property type="entry name" value="F-box domain"/>
    <property type="match status" value="1"/>
</dbReference>
<dbReference type="PANTHER" id="PTHR24161">
    <property type="entry name" value="ANK_REP_REGION DOMAIN-CONTAINING PROTEIN-RELATED"/>
    <property type="match status" value="1"/>
</dbReference>
<keyword evidence="5" id="KW-0812">Transmembrane</keyword>
<dbReference type="PROSITE" id="PS50181">
    <property type="entry name" value="FBOX"/>
    <property type="match status" value="1"/>
</dbReference>
<feature type="domain" description="F-box" evidence="6">
    <location>
        <begin position="1"/>
        <end position="50"/>
    </location>
</feature>
<reference evidence="7 8" key="1">
    <citation type="journal article" date="2018" name="Nat. Ecol. Evol.">
        <title>Pezizomycetes genomes reveal the molecular basis of ectomycorrhizal truffle lifestyle.</title>
        <authorList>
            <person name="Murat C."/>
            <person name="Payen T."/>
            <person name="Noel B."/>
            <person name="Kuo A."/>
            <person name="Morin E."/>
            <person name="Chen J."/>
            <person name="Kohler A."/>
            <person name="Krizsan K."/>
            <person name="Balestrini R."/>
            <person name="Da Silva C."/>
            <person name="Montanini B."/>
            <person name="Hainaut M."/>
            <person name="Levati E."/>
            <person name="Barry K.W."/>
            <person name="Belfiori B."/>
            <person name="Cichocki N."/>
            <person name="Clum A."/>
            <person name="Dockter R.B."/>
            <person name="Fauchery L."/>
            <person name="Guy J."/>
            <person name="Iotti M."/>
            <person name="Le Tacon F."/>
            <person name="Lindquist E.A."/>
            <person name="Lipzen A."/>
            <person name="Malagnac F."/>
            <person name="Mello A."/>
            <person name="Molinier V."/>
            <person name="Miyauchi S."/>
            <person name="Poulain J."/>
            <person name="Riccioni C."/>
            <person name="Rubini A."/>
            <person name="Sitrit Y."/>
            <person name="Splivallo R."/>
            <person name="Traeger S."/>
            <person name="Wang M."/>
            <person name="Zifcakova L."/>
            <person name="Wipf D."/>
            <person name="Zambonelli A."/>
            <person name="Paolocci F."/>
            <person name="Nowrousian M."/>
            <person name="Ottonello S."/>
            <person name="Baldrian P."/>
            <person name="Spatafora J.W."/>
            <person name="Henrissat B."/>
            <person name="Nagy L.G."/>
            <person name="Aury J.M."/>
            <person name="Wincker P."/>
            <person name="Grigoriev I.V."/>
            <person name="Bonfante P."/>
            <person name="Martin F.M."/>
        </authorList>
    </citation>
    <scope>NUCLEOTIDE SEQUENCE [LARGE SCALE GENOMIC DNA]</scope>
    <source>
        <strain evidence="7 8">120613-1</strain>
    </source>
</reference>
<dbReference type="InterPro" id="IPR001810">
    <property type="entry name" value="F-box_dom"/>
</dbReference>
<evidence type="ECO:0000256" key="1">
    <source>
        <dbReference type="ARBA" id="ARBA00012210"/>
    </source>
</evidence>
<dbReference type="CDD" id="cd09917">
    <property type="entry name" value="F-box_SF"/>
    <property type="match status" value="1"/>
</dbReference>
<dbReference type="AlphaFoldDB" id="A0A3N4JX41"/>
<feature type="repeat" description="ANK" evidence="4">
    <location>
        <begin position="84"/>
        <end position="116"/>
    </location>
</feature>
<keyword evidence="8" id="KW-1185">Reference proteome</keyword>
<accession>A0A3N4JX41</accession>
<evidence type="ECO:0000313" key="8">
    <source>
        <dbReference type="Proteomes" id="UP000276215"/>
    </source>
</evidence>
<dbReference type="SMART" id="SM00248">
    <property type="entry name" value="ANK"/>
    <property type="match status" value="7"/>
</dbReference>
<keyword evidence="5" id="KW-0472">Membrane</keyword>
<feature type="repeat" description="ANK" evidence="4">
    <location>
        <begin position="117"/>
        <end position="150"/>
    </location>
</feature>
<evidence type="ECO:0000256" key="5">
    <source>
        <dbReference type="SAM" id="Phobius"/>
    </source>
</evidence>
<evidence type="ECO:0000259" key="6">
    <source>
        <dbReference type="PROSITE" id="PS50181"/>
    </source>
</evidence>
<dbReference type="Pfam" id="PF12937">
    <property type="entry name" value="F-box-like"/>
    <property type="match status" value="1"/>
</dbReference>
<dbReference type="OrthoDB" id="341259at2759"/>